<feature type="region of interest" description="Disordered" evidence="1">
    <location>
        <begin position="1"/>
        <end position="20"/>
    </location>
</feature>
<evidence type="ECO:0000256" key="1">
    <source>
        <dbReference type="SAM" id="MobiDB-lite"/>
    </source>
</evidence>
<feature type="compositionally biased region" description="Basic and acidic residues" evidence="1">
    <location>
        <begin position="225"/>
        <end position="237"/>
    </location>
</feature>
<evidence type="ECO:0000313" key="4">
    <source>
        <dbReference type="Proteomes" id="UP001166286"/>
    </source>
</evidence>
<dbReference type="InterPro" id="IPR019315">
    <property type="entry name" value="MMTA2_N"/>
</dbReference>
<dbReference type="EMBL" id="JAFEKC020000009">
    <property type="protein sequence ID" value="KAK0512658.1"/>
    <property type="molecule type" value="Genomic_DNA"/>
</dbReference>
<feature type="compositionally biased region" description="Basic and acidic residues" evidence="1">
    <location>
        <begin position="153"/>
        <end position="169"/>
    </location>
</feature>
<gene>
    <name evidence="3" type="ORF">JMJ35_004675</name>
</gene>
<accession>A0AA39R0K8</accession>
<feature type="region of interest" description="Disordered" evidence="1">
    <location>
        <begin position="88"/>
        <end position="266"/>
    </location>
</feature>
<evidence type="ECO:0000259" key="2">
    <source>
        <dbReference type="Pfam" id="PF10159"/>
    </source>
</evidence>
<comment type="caution">
    <text evidence="3">The sequence shown here is derived from an EMBL/GenBank/DDBJ whole genome shotgun (WGS) entry which is preliminary data.</text>
</comment>
<dbReference type="PANTHER" id="PTHR14580">
    <property type="entry name" value="MULTIPLE MYELOMA TUMOR-ASSOCIATED PROTEIN 2 FAMILY MEMBER"/>
    <property type="match status" value="1"/>
</dbReference>
<evidence type="ECO:0000313" key="3">
    <source>
        <dbReference type="EMBL" id="KAK0512658.1"/>
    </source>
</evidence>
<feature type="compositionally biased region" description="Basic and acidic residues" evidence="1">
    <location>
        <begin position="107"/>
        <end position="117"/>
    </location>
</feature>
<feature type="compositionally biased region" description="Basic and acidic residues" evidence="1">
    <location>
        <begin position="7"/>
        <end position="20"/>
    </location>
</feature>
<dbReference type="PANTHER" id="PTHR14580:SF0">
    <property type="entry name" value="MULTIPLE MYELOMA TUMOR-ASSOCIATED PROTEIN 2"/>
    <property type="match status" value="1"/>
</dbReference>
<reference evidence="3" key="1">
    <citation type="submission" date="2023-03" db="EMBL/GenBank/DDBJ databases">
        <title>Complete genome of Cladonia borealis.</title>
        <authorList>
            <person name="Park H."/>
        </authorList>
    </citation>
    <scope>NUCLEOTIDE SEQUENCE</scope>
    <source>
        <strain evidence="3">ANT050790</strain>
    </source>
</reference>
<feature type="compositionally biased region" description="Basic residues" evidence="1">
    <location>
        <begin position="197"/>
        <end position="211"/>
    </location>
</feature>
<sequence length="266" mass="31312">MDLVAGVRKEGSRGGRGDFKWEDVRDSQHRENYLGHSLMAPVGRWQKNKDLSWYAKSDTSPAALTAAEQRKEEIRKIKEAEESALSEALGYGPTIRNNANETPIGQKEVERAIKETAEGDDEDAPKGVGFGGFDSGVVGKEESEVLGGVGLDTIRKPLTEKRRDGDRIKEKRRRSRSRDSSRERRRRRHTHGEERPHRRHRSRDRSRHRSRDRSGDRHLHRRDRPRSYDRRREEERLPRRHRERSFSPSPHRRRRYSSDRDHNHRR</sequence>
<dbReference type="InterPro" id="IPR039207">
    <property type="entry name" value="MMTAG2-like"/>
</dbReference>
<feature type="compositionally biased region" description="Basic and acidic residues" evidence="1">
    <location>
        <begin position="256"/>
        <end position="266"/>
    </location>
</feature>
<proteinExistence type="predicted"/>
<organism evidence="3 4">
    <name type="scientific">Cladonia borealis</name>
    <dbReference type="NCBI Taxonomy" id="184061"/>
    <lineage>
        <taxon>Eukaryota</taxon>
        <taxon>Fungi</taxon>
        <taxon>Dikarya</taxon>
        <taxon>Ascomycota</taxon>
        <taxon>Pezizomycotina</taxon>
        <taxon>Lecanoromycetes</taxon>
        <taxon>OSLEUM clade</taxon>
        <taxon>Lecanoromycetidae</taxon>
        <taxon>Lecanorales</taxon>
        <taxon>Lecanorineae</taxon>
        <taxon>Cladoniaceae</taxon>
        <taxon>Cladonia</taxon>
    </lineage>
</organism>
<keyword evidence="4" id="KW-1185">Reference proteome</keyword>
<feature type="domain" description="Multiple myeloma tumor-associated protein 2-like N-terminal" evidence="2">
    <location>
        <begin position="11"/>
        <end position="90"/>
    </location>
</feature>
<dbReference type="Proteomes" id="UP001166286">
    <property type="component" value="Unassembled WGS sequence"/>
</dbReference>
<protein>
    <recommendedName>
        <fullName evidence="2">Multiple myeloma tumor-associated protein 2-like N-terminal domain-containing protein</fullName>
    </recommendedName>
</protein>
<dbReference type="AlphaFoldDB" id="A0AA39R0K8"/>
<dbReference type="Pfam" id="PF10159">
    <property type="entry name" value="MMtag"/>
    <property type="match status" value="1"/>
</dbReference>
<name>A0AA39R0K8_9LECA</name>